<dbReference type="Gene3D" id="3.20.20.450">
    <property type="entry name" value="EAL domain"/>
    <property type="match status" value="1"/>
</dbReference>
<reference evidence="2" key="1">
    <citation type="submission" date="2020-09" db="EMBL/GenBank/DDBJ databases">
        <title>A novel bacterium of genus Paenibacillus, isolated from South China Sea.</title>
        <authorList>
            <person name="Huang H."/>
            <person name="Mo K."/>
            <person name="Hu Y."/>
        </authorList>
    </citation>
    <scope>NUCLEOTIDE SEQUENCE</scope>
    <source>
        <strain evidence="2">IB182496</strain>
    </source>
</reference>
<protein>
    <submittedName>
        <fullName evidence="2">EAL domain-containing protein</fullName>
    </submittedName>
</protein>
<dbReference type="InterPro" id="IPR001633">
    <property type="entry name" value="EAL_dom"/>
</dbReference>
<dbReference type="GO" id="GO:0071111">
    <property type="term" value="F:cyclic-guanylate-specific phosphodiesterase activity"/>
    <property type="evidence" value="ECO:0007669"/>
    <property type="project" value="InterPro"/>
</dbReference>
<dbReference type="PROSITE" id="PS50883">
    <property type="entry name" value="EAL"/>
    <property type="match status" value="1"/>
</dbReference>
<dbReference type="AlphaFoldDB" id="A0A927BW85"/>
<feature type="domain" description="EAL" evidence="1">
    <location>
        <begin position="151"/>
        <end position="393"/>
    </location>
</feature>
<dbReference type="InterPro" id="IPR050706">
    <property type="entry name" value="Cyclic-di-GMP_PDE-like"/>
</dbReference>
<dbReference type="PANTHER" id="PTHR33121:SF76">
    <property type="entry name" value="SIGNALING PROTEIN"/>
    <property type="match status" value="1"/>
</dbReference>
<sequence length="393" mass="43941">MNRQQMRLGDDRDDPSIGILYYAWQGAEGDRDSDVRSKVSLSWRSAVQRALGGAAGSVAAAKAGHLHTQWLADDVYLFLRLPGELEEARHEEWLLETSLRFQRLLQPHIDGLGSGSLRAGVSLLDGQETGSRWYEGLKRALLHGQAAGSVERTLRRRAFEALLRQGSIYAVYQPIISLREQRPLGYESLTRCADDRWFDGPLALFSFAEQEGAIYSLDRLAREKALAGCGALQPGQKLFLNITASIINDPHFTPGRTLPLLERYGLSPTDVVFEITERSSIEDFAGAKRLLAHYRRQGYQIAIDDAGAGYSSLESIVELRPDYIKVDRSLVRQLHRDEMKRHVLGTFVQFADKMGIEVIAEGIEEPAELEQVREMGIAYAQGYLLGRPARMPG</sequence>
<dbReference type="RefSeq" id="WP_190918983.1">
    <property type="nucleotide sequence ID" value="NZ_JACXIZ010000024.1"/>
</dbReference>
<dbReference type="InterPro" id="IPR035919">
    <property type="entry name" value="EAL_sf"/>
</dbReference>
<organism evidence="2 3">
    <name type="scientific">Paenibacillus sabuli</name>
    <dbReference type="NCBI Taxonomy" id="2772509"/>
    <lineage>
        <taxon>Bacteria</taxon>
        <taxon>Bacillati</taxon>
        <taxon>Bacillota</taxon>
        <taxon>Bacilli</taxon>
        <taxon>Bacillales</taxon>
        <taxon>Paenibacillaceae</taxon>
        <taxon>Paenibacillus</taxon>
    </lineage>
</organism>
<evidence type="ECO:0000313" key="3">
    <source>
        <dbReference type="Proteomes" id="UP000621560"/>
    </source>
</evidence>
<gene>
    <name evidence="2" type="ORF">IDH44_14975</name>
</gene>
<dbReference type="SMART" id="SM00052">
    <property type="entry name" value="EAL"/>
    <property type="match status" value="1"/>
</dbReference>
<dbReference type="EMBL" id="JACXIZ010000024">
    <property type="protein sequence ID" value="MBD2846503.1"/>
    <property type="molecule type" value="Genomic_DNA"/>
</dbReference>
<dbReference type="CDD" id="cd01948">
    <property type="entry name" value="EAL"/>
    <property type="match status" value="1"/>
</dbReference>
<evidence type="ECO:0000259" key="1">
    <source>
        <dbReference type="PROSITE" id="PS50883"/>
    </source>
</evidence>
<dbReference type="PANTHER" id="PTHR33121">
    <property type="entry name" value="CYCLIC DI-GMP PHOSPHODIESTERASE PDEF"/>
    <property type="match status" value="1"/>
</dbReference>
<keyword evidence="3" id="KW-1185">Reference proteome</keyword>
<dbReference type="SUPFAM" id="SSF141868">
    <property type="entry name" value="EAL domain-like"/>
    <property type="match status" value="1"/>
</dbReference>
<comment type="caution">
    <text evidence="2">The sequence shown here is derived from an EMBL/GenBank/DDBJ whole genome shotgun (WGS) entry which is preliminary data.</text>
</comment>
<evidence type="ECO:0000313" key="2">
    <source>
        <dbReference type="EMBL" id="MBD2846503.1"/>
    </source>
</evidence>
<dbReference type="Pfam" id="PF00563">
    <property type="entry name" value="EAL"/>
    <property type="match status" value="1"/>
</dbReference>
<name>A0A927BW85_9BACL</name>
<accession>A0A927BW85</accession>
<proteinExistence type="predicted"/>
<dbReference type="Proteomes" id="UP000621560">
    <property type="component" value="Unassembled WGS sequence"/>
</dbReference>